<gene>
    <name evidence="3" type="primary">LOC113736821</name>
</gene>
<dbReference type="AlphaFoldDB" id="A0A6P6WWM3"/>
<feature type="region of interest" description="Disordered" evidence="1">
    <location>
        <begin position="260"/>
        <end position="280"/>
    </location>
</feature>
<feature type="compositionally biased region" description="Basic and acidic residues" evidence="1">
    <location>
        <begin position="10"/>
        <end position="29"/>
    </location>
</feature>
<reference evidence="3" key="2">
    <citation type="submission" date="2025-08" db="UniProtKB">
        <authorList>
            <consortium name="RefSeq"/>
        </authorList>
    </citation>
    <scope>IDENTIFICATION</scope>
    <source>
        <tissue evidence="3">Leaves</tissue>
    </source>
</reference>
<organism evidence="2 3">
    <name type="scientific">Coffea arabica</name>
    <name type="common">Arabian coffee</name>
    <dbReference type="NCBI Taxonomy" id="13443"/>
    <lineage>
        <taxon>Eukaryota</taxon>
        <taxon>Viridiplantae</taxon>
        <taxon>Streptophyta</taxon>
        <taxon>Embryophyta</taxon>
        <taxon>Tracheophyta</taxon>
        <taxon>Spermatophyta</taxon>
        <taxon>Magnoliopsida</taxon>
        <taxon>eudicotyledons</taxon>
        <taxon>Gunneridae</taxon>
        <taxon>Pentapetalae</taxon>
        <taxon>asterids</taxon>
        <taxon>lamiids</taxon>
        <taxon>Gentianales</taxon>
        <taxon>Rubiaceae</taxon>
        <taxon>Ixoroideae</taxon>
        <taxon>Gardenieae complex</taxon>
        <taxon>Bertiereae - Coffeeae clade</taxon>
        <taxon>Coffeeae</taxon>
        <taxon>Coffea</taxon>
    </lineage>
</organism>
<dbReference type="RefSeq" id="XP_027119789.1">
    <property type="nucleotide sequence ID" value="XM_027263988.2"/>
</dbReference>
<evidence type="ECO:0000256" key="1">
    <source>
        <dbReference type="SAM" id="MobiDB-lite"/>
    </source>
</evidence>
<feature type="region of interest" description="Disordered" evidence="1">
    <location>
        <begin position="150"/>
        <end position="170"/>
    </location>
</feature>
<name>A0A6P6WWM3_COFAR</name>
<feature type="region of interest" description="Disordered" evidence="1">
    <location>
        <begin position="1"/>
        <end position="138"/>
    </location>
</feature>
<feature type="region of interest" description="Disordered" evidence="1">
    <location>
        <begin position="196"/>
        <end position="247"/>
    </location>
</feature>
<dbReference type="Proteomes" id="UP001652660">
    <property type="component" value="Chromosome 3e"/>
</dbReference>
<feature type="compositionally biased region" description="Polar residues" evidence="1">
    <location>
        <begin position="74"/>
        <end position="93"/>
    </location>
</feature>
<protein>
    <submittedName>
        <fullName evidence="3">Uncharacterized protein isoform X1</fullName>
    </submittedName>
</protein>
<evidence type="ECO:0000313" key="2">
    <source>
        <dbReference type="Proteomes" id="UP001652660"/>
    </source>
</evidence>
<dbReference type="GeneID" id="113736821"/>
<reference evidence="2" key="1">
    <citation type="journal article" date="2025" name="Foods">
        <title>Unveiling the Microbial Signatures of Arabica Coffee Cherries: Insights into Ripeness Specific Diversity, Functional Traits, and Implications for Quality and Safety.</title>
        <authorList>
            <consortium name="RefSeq"/>
            <person name="Tenea G.N."/>
            <person name="Cifuentes V."/>
            <person name="Reyes P."/>
            <person name="Cevallos-Vallejos M."/>
        </authorList>
    </citation>
    <scope>NUCLEOTIDE SEQUENCE [LARGE SCALE GENOMIC DNA]</scope>
</reference>
<evidence type="ECO:0000313" key="3">
    <source>
        <dbReference type="RefSeq" id="XP_027119789.1"/>
    </source>
</evidence>
<feature type="compositionally biased region" description="Polar residues" evidence="1">
    <location>
        <begin position="234"/>
        <end position="247"/>
    </location>
</feature>
<sequence length="296" mass="31978">MYQTTNQQKSTDEKRPLEVDHEEQQDKVQETTCQHAFFRRPPGGHPLLFRRNPSGTTHQVPNPEDGSAPRVLPANSTSSKAETRTSAVTSEAPTTEDAEVNNSNVRTGQKNLKVVTTTPAAENATPDSSNVGSGGRVGITAPTIEDVAAQNTNVKTEATPKTEDVAANNSNVGTQTLATENATLDSSNVVVEKSIVEEGAPDNPNVETGVPASEEVVPNNPNMRRRHSGRVTDESSQNFDTEGSTDDITSTLTKMLYEKVSRENNAGKTEEKEVKGKSHSQSASVKCWFCFCYAEE</sequence>
<keyword evidence="2" id="KW-1185">Reference proteome</keyword>
<feature type="compositionally biased region" description="Polar residues" evidence="1">
    <location>
        <begin position="100"/>
        <end position="131"/>
    </location>
</feature>
<accession>A0A6P6WWM3</accession>
<proteinExistence type="predicted"/>